<comment type="caution">
    <text evidence="9">The sequence shown here is derived from an EMBL/GenBank/DDBJ whole genome shotgun (WGS) entry which is preliminary data.</text>
</comment>
<evidence type="ECO:0000313" key="10">
    <source>
        <dbReference type="Proteomes" id="UP000536275"/>
    </source>
</evidence>
<evidence type="ECO:0000256" key="8">
    <source>
        <dbReference type="ARBA" id="ARBA00031347"/>
    </source>
</evidence>
<dbReference type="PANTHER" id="PTHR21311">
    <property type="entry name" value="CONSERVED OLIGOMERIC GOLGI COMPLEX COMPONENT 8"/>
    <property type="match status" value="1"/>
</dbReference>
<evidence type="ECO:0000256" key="7">
    <source>
        <dbReference type="ARBA" id="ARBA00023136"/>
    </source>
</evidence>
<evidence type="ECO:0000313" key="9">
    <source>
        <dbReference type="EMBL" id="KAF6063609.1"/>
    </source>
</evidence>
<sequence length="407" mass="47529">MKLSSKSTSYSKIVKGLEDEYVQLLNSDSSFAQDAEKYLQELLVNDDLLSTDPYTTASGDSSYHKKTLTEEIAELDMSQHEINNKLSTITNSNRDLIIDIMKSITSDFRIDSSTSNYFNLKTNISINNTILNNIDSVLDILELPTLCKLCILQGNYQESLEISTYIQSLMIRYPKITLFKTINEQIDYELKVMIKGLIKLLNTNLKQNHILKIFQILHKLFDNNNNNNDNNYENWDIDNESILITIFLNSRFKFIINEISSLKPLIKFNKLTYLKRYIEIYREFMFNSLSIYNIIFKNKTHNQNQQQQKQIIIINQFIQSLVKLLCQEFKHYLPDIKSKKIDDSIESEFELKSSIDGLILQLIYLCRSLTGFGLDFEPIILLELVNDDLIPESDWLRNLSKVKIKNR</sequence>
<dbReference type="Proteomes" id="UP000536275">
    <property type="component" value="Unassembled WGS sequence"/>
</dbReference>
<organism evidence="9 10">
    <name type="scientific">Candida albicans</name>
    <name type="common">Yeast</name>
    <dbReference type="NCBI Taxonomy" id="5476"/>
    <lineage>
        <taxon>Eukaryota</taxon>
        <taxon>Fungi</taxon>
        <taxon>Dikarya</taxon>
        <taxon>Ascomycota</taxon>
        <taxon>Saccharomycotina</taxon>
        <taxon>Pichiomycetes</taxon>
        <taxon>Debaryomycetaceae</taxon>
        <taxon>Candida/Lodderomyces clade</taxon>
        <taxon>Candida</taxon>
    </lineage>
</organism>
<gene>
    <name evidence="9" type="ORF">FOB64_005241</name>
</gene>
<evidence type="ECO:0000256" key="3">
    <source>
        <dbReference type="ARBA" id="ARBA00020983"/>
    </source>
</evidence>
<keyword evidence="7" id="KW-0472">Membrane</keyword>
<dbReference type="GO" id="GO:0006891">
    <property type="term" value="P:intra-Golgi vesicle-mediated transport"/>
    <property type="evidence" value="ECO:0007669"/>
    <property type="project" value="TreeGrafter"/>
</dbReference>
<dbReference type="PANTHER" id="PTHR21311:SF0">
    <property type="entry name" value="CONSERVED OLIGOMERIC GOLGI COMPLEX SUBUNIT 8"/>
    <property type="match status" value="1"/>
</dbReference>
<comment type="subcellular location">
    <subcellularLocation>
        <location evidence="1">Golgi apparatus membrane</location>
        <topology evidence="1">Peripheral membrane protein</topology>
    </subcellularLocation>
</comment>
<evidence type="ECO:0000256" key="1">
    <source>
        <dbReference type="ARBA" id="ARBA00004395"/>
    </source>
</evidence>
<dbReference type="GO" id="GO:0017119">
    <property type="term" value="C:Golgi transport complex"/>
    <property type="evidence" value="ECO:0007669"/>
    <property type="project" value="InterPro"/>
</dbReference>
<evidence type="ECO:0000256" key="6">
    <source>
        <dbReference type="ARBA" id="ARBA00023034"/>
    </source>
</evidence>
<reference evidence="9 10" key="1">
    <citation type="submission" date="2020-03" db="EMBL/GenBank/DDBJ databases">
        <title>FDA dAtabase for Regulatory Grade micrObial Sequences (FDA-ARGOS): Supporting development and validation of Infectious Disease Dx tests.</title>
        <authorList>
            <person name="Campos J."/>
            <person name="Goldberg B."/>
            <person name="Tallon L."/>
            <person name="Sadzewicz L."/>
            <person name="Vavikolanu K."/>
            <person name="Mehta A."/>
            <person name="Aluvathingal J."/>
            <person name="Nadendla S."/>
            <person name="Nandy P."/>
            <person name="Geyer C."/>
            <person name="Yan Y."/>
            <person name="Sichtig H."/>
        </authorList>
    </citation>
    <scope>NUCLEOTIDE SEQUENCE [LARGE SCALE GENOMIC DNA]</scope>
    <source>
        <strain evidence="9 10">FDAARGOS_656</strain>
    </source>
</reference>
<dbReference type="InterPro" id="IPR007255">
    <property type="entry name" value="COG8"/>
</dbReference>
<dbReference type="Pfam" id="PF04124">
    <property type="entry name" value="Dor1"/>
    <property type="match status" value="1"/>
</dbReference>
<evidence type="ECO:0000256" key="4">
    <source>
        <dbReference type="ARBA" id="ARBA00022448"/>
    </source>
</evidence>
<evidence type="ECO:0000256" key="2">
    <source>
        <dbReference type="ARBA" id="ARBA00006419"/>
    </source>
</evidence>
<dbReference type="GO" id="GO:0000139">
    <property type="term" value="C:Golgi membrane"/>
    <property type="evidence" value="ECO:0007669"/>
    <property type="project" value="UniProtKB-SubCell"/>
</dbReference>
<comment type="similarity">
    <text evidence="2">Belongs to the COG8 family.</text>
</comment>
<evidence type="ECO:0000256" key="5">
    <source>
        <dbReference type="ARBA" id="ARBA00022927"/>
    </source>
</evidence>
<keyword evidence="4" id="KW-0813">Transport</keyword>
<keyword evidence="5" id="KW-0653">Protein transport</keyword>
<proteinExistence type="inferred from homology"/>
<keyword evidence="6" id="KW-0333">Golgi apparatus</keyword>
<dbReference type="AlphaFoldDB" id="A0A8H6BTY0"/>
<name>A0A8H6BTY0_CANAX</name>
<dbReference type="EMBL" id="JABWAD010000060">
    <property type="protein sequence ID" value="KAF6063609.1"/>
    <property type="molecule type" value="Genomic_DNA"/>
</dbReference>
<protein>
    <recommendedName>
        <fullName evidence="3">Conserved oligomeric Golgi complex subunit 8</fullName>
    </recommendedName>
    <alternativeName>
        <fullName evidence="8">Component of oligomeric Golgi complex 8</fullName>
    </alternativeName>
</protein>
<accession>A0A8H6BTY0</accession>
<dbReference type="GO" id="GO:0032258">
    <property type="term" value="P:cytoplasm to vacuole targeting by the Cvt pathway"/>
    <property type="evidence" value="ECO:0007669"/>
    <property type="project" value="TreeGrafter"/>
</dbReference>